<protein>
    <recommendedName>
        <fullName evidence="3">SMI1/KNR4 family protein</fullName>
    </recommendedName>
</protein>
<sequence>MVETDEGEWHEVPGTFTEFLLGIAEGPHRPAFLGRYRPGPCIRYHQNPAL</sequence>
<keyword evidence="2" id="KW-1185">Reference proteome</keyword>
<dbReference type="EMBL" id="JAGGLQ010000001">
    <property type="protein sequence ID" value="MBP2034776.1"/>
    <property type="molecule type" value="Genomic_DNA"/>
</dbReference>
<comment type="caution">
    <text evidence="1">The sequence shown here is derived from an EMBL/GenBank/DDBJ whole genome shotgun (WGS) entry which is preliminary data.</text>
</comment>
<name>A0ABS4KZG8_STRAV</name>
<evidence type="ECO:0008006" key="3">
    <source>
        <dbReference type="Google" id="ProtNLM"/>
    </source>
</evidence>
<proteinExistence type="predicted"/>
<evidence type="ECO:0000313" key="2">
    <source>
        <dbReference type="Proteomes" id="UP001519310"/>
    </source>
</evidence>
<organism evidence="1 2">
    <name type="scientific">Streptomyces avidinii</name>
    <dbReference type="NCBI Taxonomy" id="1895"/>
    <lineage>
        <taxon>Bacteria</taxon>
        <taxon>Bacillati</taxon>
        <taxon>Actinomycetota</taxon>
        <taxon>Actinomycetes</taxon>
        <taxon>Kitasatosporales</taxon>
        <taxon>Streptomycetaceae</taxon>
        <taxon>Streptomyces</taxon>
    </lineage>
</organism>
<dbReference type="Proteomes" id="UP001519310">
    <property type="component" value="Unassembled WGS sequence"/>
</dbReference>
<dbReference type="RefSeq" id="WP_189965435.1">
    <property type="nucleotide sequence ID" value="NZ_BMVL01000002.1"/>
</dbReference>
<reference evidence="1 2" key="1">
    <citation type="submission" date="2021-03" db="EMBL/GenBank/DDBJ databases">
        <title>Genomic Encyclopedia of Type Strains, Phase IV (KMG-IV): sequencing the most valuable type-strain genomes for metagenomic binning, comparative biology and taxonomic classification.</title>
        <authorList>
            <person name="Goeker M."/>
        </authorList>
    </citation>
    <scope>NUCLEOTIDE SEQUENCE [LARGE SCALE GENOMIC DNA]</scope>
    <source>
        <strain evidence="1 2">DSM 40526</strain>
    </source>
</reference>
<evidence type="ECO:0000313" key="1">
    <source>
        <dbReference type="EMBL" id="MBP2034776.1"/>
    </source>
</evidence>
<accession>A0ABS4KZG8</accession>
<gene>
    <name evidence="1" type="ORF">J2Z77_000560</name>
</gene>